<evidence type="ECO:0000256" key="3">
    <source>
        <dbReference type="ARBA" id="ARBA00023163"/>
    </source>
</evidence>
<proteinExistence type="predicted"/>
<dbReference type="Gene3D" id="1.10.357.10">
    <property type="entry name" value="Tetracycline Repressor, domain 2"/>
    <property type="match status" value="1"/>
</dbReference>
<dbReference type="PRINTS" id="PR00455">
    <property type="entry name" value="HTHTETR"/>
</dbReference>
<dbReference type="InterPro" id="IPR001647">
    <property type="entry name" value="HTH_TetR"/>
</dbReference>
<dbReference type="PANTHER" id="PTHR30055:SF234">
    <property type="entry name" value="HTH-TYPE TRANSCRIPTIONAL REGULATOR BETI"/>
    <property type="match status" value="1"/>
</dbReference>
<keyword evidence="1" id="KW-0805">Transcription regulation</keyword>
<evidence type="ECO:0000313" key="7">
    <source>
        <dbReference type="Proteomes" id="UP000181980"/>
    </source>
</evidence>
<feature type="DNA-binding region" description="H-T-H motif" evidence="4">
    <location>
        <begin position="32"/>
        <end position="51"/>
    </location>
</feature>
<dbReference type="EMBL" id="FNUC01000002">
    <property type="protein sequence ID" value="SED79903.1"/>
    <property type="molecule type" value="Genomic_DNA"/>
</dbReference>
<sequence length="198" mass="20664">MTGRQARGQARMEQILAAAAEAFAESGYEAVSTNAIAARAGMSPGSLYQFFANKDDIARALAERYAAQLAELRATAFDGADLAALPLDRLIGAITGPLVEFNLANRGFKALFARPDLPPSLTAAVAPLHAALLGRVVALLVARAPHLPADVVERTATVAIQLVRAMMPLIVAAGGDDRAALEGELRAVLHGYLEPVVG</sequence>
<reference evidence="7" key="1">
    <citation type="submission" date="2016-10" db="EMBL/GenBank/DDBJ databases">
        <authorList>
            <person name="Varghese N."/>
            <person name="Submissions S."/>
        </authorList>
    </citation>
    <scope>NUCLEOTIDE SEQUENCE [LARGE SCALE GENOMIC DNA]</scope>
    <source>
        <strain evidence="7">DSM 45237</strain>
    </source>
</reference>
<evidence type="ECO:0000256" key="4">
    <source>
        <dbReference type="PROSITE-ProRule" id="PRU00335"/>
    </source>
</evidence>
<feature type="domain" description="HTH tetR-type" evidence="5">
    <location>
        <begin position="9"/>
        <end position="69"/>
    </location>
</feature>
<dbReference type="InterPro" id="IPR041669">
    <property type="entry name" value="TetR_C_15"/>
</dbReference>
<dbReference type="AlphaFoldDB" id="A0A1H5DM16"/>
<gene>
    <name evidence="6" type="ORF">SAMN04488561_0454</name>
</gene>
<protein>
    <submittedName>
        <fullName evidence="6">DNA-binding transcriptional regulator, AcrR family</fullName>
    </submittedName>
</protein>
<dbReference type="STRING" id="561176.SAMN04488561_0454"/>
<evidence type="ECO:0000256" key="1">
    <source>
        <dbReference type="ARBA" id="ARBA00023015"/>
    </source>
</evidence>
<organism evidence="6 7">
    <name type="scientific">Jiangella alba</name>
    <dbReference type="NCBI Taxonomy" id="561176"/>
    <lineage>
        <taxon>Bacteria</taxon>
        <taxon>Bacillati</taxon>
        <taxon>Actinomycetota</taxon>
        <taxon>Actinomycetes</taxon>
        <taxon>Jiangellales</taxon>
        <taxon>Jiangellaceae</taxon>
        <taxon>Jiangella</taxon>
    </lineage>
</organism>
<dbReference type="Pfam" id="PF00440">
    <property type="entry name" value="TetR_N"/>
    <property type="match status" value="1"/>
</dbReference>
<keyword evidence="3" id="KW-0804">Transcription</keyword>
<dbReference type="InterPro" id="IPR009057">
    <property type="entry name" value="Homeodomain-like_sf"/>
</dbReference>
<name>A0A1H5DM16_9ACTN</name>
<dbReference type="PANTHER" id="PTHR30055">
    <property type="entry name" value="HTH-TYPE TRANSCRIPTIONAL REGULATOR RUTR"/>
    <property type="match status" value="1"/>
</dbReference>
<dbReference type="GO" id="GO:0000976">
    <property type="term" value="F:transcription cis-regulatory region binding"/>
    <property type="evidence" value="ECO:0007669"/>
    <property type="project" value="TreeGrafter"/>
</dbReference>
<dbReference type="PROSITE" id="PS50977">
    <property type="entry name" value="HTH_TETR_2"/>
    <property type="match status" value="1"/>
</dbReference>
<keyword evidence="7" id="KW-1185">Reference proteome</keyword>
<evidence type="ECO:0000256" key="2">
    <source>
        <dbReference type="ARBA" id="ARBA00023125"/>
    </source>
</evidence>
<dbReference type="Proteomes" id="UP000181980">
    <property type="component" value="Unassembled WGS sequence"/>
</dbReference>
<accession>A0A1H5DM16</accession>
<dbReference type="Pfam" id="PF17918">
    <property type="entry name" value="TetR_C_15"/>
    <property type="match status" value="1"/>
</dbReference>
<dbReference type="InterPro" id="IPR050109">
    <property type="entry name" value="HTH-type_TetR-like_transc_reg"/>
</dbReference>
<dbReference type="RefSeq" id="WP_216094514.1">
    <property type="nucleotide sequence ID" value="NZ_FNUC01000002.1"/>
</dbReference>
<dbReference type="SUPFAM" id="SSF46689">
    <property type="entry name" value="Homeodomain-like"/>
    <property type="match status" value="1"/>
</dbReference>
<dbReference type="GO" id="GO:0003700">
    <property type="term" value="F:DNA-binding transcription factor activity"/>
    <property type="evidence" value="ECO:0007669"/>
    <property type="project" value="TreeGrafter"/>
</dbReference>
<evidence type="ECO:0000259" key="5">
    <source>
        <dbReference type="PROSITE" id="PS50977"/>
    </source>
</evidence>
<evidence type="ECO:0000313" key="6">
    <source>
        <dbReference type="EMBL" id="SED79903.1"/>
    </source>
</evidence>
<keyword evidence="2 4" id="KW-0238">DNA-binding</keyword>